<gene>
    <name evidence="2" type="ORF">H6H00_23760</name>
</gene>
<keyword evidence="3" id="KW-1185">Reference proteome</keyword>
<dbReference type="RefSeq" id="WP_185717912.1">
    <property type="nucleotide sequence ID" value="NZ_BAAAWI010000001.1"/>
</dbReference>
<evidence type="ECO:0000313" key="2">
    <source>
        <dbReference type="EMBL" id="QNG51155.1"/>
    </source>
</evidence>
<dbReference type="Proteomes" id="UP000515728">
    <property type="component" value="Chromosome"/>
</dbReference>
<accession>A0A7G7MEE4</accession>
<protein>
    <submittedName>
        <fullName evidence="2">Uncharacterized protein</fullName>
    </submittedName>
</protein>
<organism evidence="2 3">
    <name type="scientific">Pseudonocardia petroleophila</name>
    <dbReference type="NCBI Taxonomy" id="37331"/>
    <lineage>
        <taxon>Bacteria</taxon>
        <taxon>Bacillati</taxon>
        <taxon>Actinomycetota</taxon>
        <taxon>Actinomycetes</taxon>
        <taxon>Pseudonocardiales</taxon>
        <taxon>Pseudonocardiaceae</taxon>
        <taxon>Pseudonocardia</taxon>
    </lineage>
</organism>
<dbReference type="KEGG" id="ppel:H6H00_23760"/>
<feature type="compositionally biased region" description="Low complexity" evidence="1">
    <location>
        <begin position="60"/>
        <end position="84"/>
    </location>
</feature>
<name>A0A7G7MEE4_9PSEU</name>
<reference evidence="2 3" key="1">
    <citation type="submission" date="2020-08" db="EMBL/GenBank/DDBJ databases">
        <authorList>
            <person name="Mo P."/>
        </authorList>
    </citation>
    <scope>NUCLEOTIDE SEQUENCE [LARGE SCALE GENOMIC DNA]</scope>
    <source>
        <strain evidence="2 3">CGMCC 4.1532</strain>
    </source>
</reference>
<dbReference type="EMBL" id="CP060131">
    <property type="protein sequence ID" value="QNG51155.1"/>
    <property type="molecule type" value="Genomic_DNA"/>
</dbReference>
<sequence>MTDDMSRDALHELLFDGVAPPAGSDAMFAQTFAAEGSDGADLLPPDGLFDIPADDDLDGDPIPGDPILDDPALGGLADDPADPAFDADHTDDPALEDPALDDPALDHHAAPDADHDAAAADPALGGTDPAAGHPDPGTGW</sequence>
<dbReference type="AlphaFoldDB" id="A0A7G7MEE4"/>
<proteinExistence type="predicted"/>
<feature type="compositionally biased region" description="Basic and acidic residues" evidence="1">
    <location>
        <begin position="104"/>
        <end position="118"/>
    </location>
</feature>
<feature type="compositionally biased region" description="Low complexity" evidence="1">
    <location>
        <begin position="119"/>
        <end position="132"/>
    </location>
</feature>
<evidence type="ECO:0000256" key="1">
    <source>
        <dbReference type="SAM" id="MobiDB-lite"/>
    </source>
</evidence>
<evidence type="ECO:0000313" key="3">
    <source>
        <dbReference type="Proteomes" id="UP000515728"/>
    </source>
</evidence>
<feature type="region of interest" description="Disordered" evidence="1">
    <location>
        <begin position="37"/>
        <end position="140"/>
    </location>
</feature>